<keyword evidence="1" id="KW-0732">Signal</keyword>
<feature type="chain" id="PRO_5045418508" evidence="1">
    <location>
        <begin position="21"/>
        <end position="493"/>
    </location>
</feature>
<dbReference type="EMBL" id="JBHTIC010000006">
    <property type="protein sequence ID" value="MFD0761778.1"/>
    <property type="molecule type" value="Genomic_DNA"/>
</dbReference>
<comment type="caution">
    <text evidence="2">The sequence shown here is derived from an EMBL/GenBank/DDBJ whole genome shotgun (WGS) entry which is preliminary data.</text>
</comment>
<evidence type="ECO:0000256" key="1">
    <source>
        <dbReference type="SAM" id="SignalP"/>
    </source>
</evidence>
<proteinExistence type="predicted"/>
<accession>A0ABW2Z7A5</accession>
<feature type="signal peptide" evidence="1">
    <location>
        <begin position="1"/>
        <end position="20"/>
    </location>
</feature>
<gene>
    <name evidence="2" type="ORF">ACFQZW_06755</name>
</gene>
<sequence>MKNTLLLFSLIILVSVSSCQDLSEINENPNNVNETHPQLLLTNISENAFEVDGTGAMYAARMLVQTDGENRSQYYNWDRASFNDYDMLGEVTKMMEEAQRIESNAYIALAKFFRAYYFYNLTLTFGDIPYSEALQGESNQIFTPKYDVQKDVFIGILSELEEANNLLDGNNDIIYGDIIYGGNALNWQKLINSFRLKVLITLSKKENDTELNIKSAFASIVNNNPIMQSNNDSGQLVFLDQDGSRYTEFNSSGYGSGMYMSSTFIERLQDRQDPRLFIFCGRTKNAKEAGLAIDDFNAYEGGDPLAPYAEVNDKAAQGDVSKVNLRYSTDPTTEPHALLSYSELEFILAEASVRNWISSNAETHYNNAVKASFQFYNTFAKGFESYVESSAAEAYLNGNLVSFNNALTMEQKLELILTQKYFTSFLQSGWRMYFDQLRTGYPNFVYHGNSTPPNRWIYPTSEYQQNTQNVSEAIKSQFGEGNDLIRELTWWLK</sequence>
<name>A0ABW2Z7A5_9FLAO</name>
<dbReference type="Gene3D" id="1.25.40.390">
    <property type="match status" value="1"/>
</dbReference>
<dbReference type="PROSITE" id="PS51257">
    <property type="entry name" value="PROKAR_LIPOPROTEIN"/>
    <property type="match status" value="1"/>
</dbReference>
<dbReference type="RefSeq" id="WP_386781952.1">
    <property type="nucleotide sequence ID" value="NZ_JBHTIC010000006.1"/>
</dbReference>
<keyword evidence="3" id="KW-1185">Reference proteome</keyword>
<dbReference type="Pfam" id="PF12771">
    <property type="entry name" value="SusD-like_2"/>
    <property type="match status" value="1"/>
</dbReference>
<dbReference type="Proteomes" id="UP001597032">
    <property type="component" value="Unassembled WGS sequence"/>
</dbReference>
<dbReference type="InterPro" id="IPR011990">
    <property type="entry name" value="TPR-like_helical_dom_sf"/>
</dbReference>
<dbReference type="SUPFAM" id="SSF48452">
    <property type="entry name" value="TPR-like"/>
    <property type="match status" value="1"/>
</dbReference>
<keyword evidence="2" id="KW-0449">Lipoprotein</keyword>
<evidence type="ECO:0000313" key="3">
    <source>
        <dbReference type="Proteomes" id="UP001597032"/>
    </source>
</evidence>
<protein>
    <submittedName>
        <fullName evidence="2">SusD/RagB family nutrient-binding outer membrane lipoprotein</fullName>
    </submittedName>
</protein>
<reference evidence="3" key="1">
    <citation type="journal article" date="2019" name="Int. J. Syst. Evol. Microbiol.">
        <title>The Global Catalogue of Microorganisms (GCM) 10K type strain sequencing project: providing services to taxonomists for standard genome sequencing and annotation.</title>
        <authorList>
            <consortium name="The Broad Institute Genomics Platform"/>
            <consortium name="The Broad Institute Genome Sequencing Center for Infectious Disease"/>
            <person name="Wu L."/>
            <person name="Ma J."/>
        </authorList>
    </citation>
    <scope>NUCLEOTIDE SEQUENCE [LARGE SCALE GENOMIC DNA]</scope>
    <source>
        <strain evidence="3">CCUG 60022</strain>
    </source>
</reference>
<evidence type="ECO:0000313" key="2">
    <source>
        <dbReference type="EMBL" id="MFD0761778.1"/>
    </source>
</evidence>
<dbReference type="InterPro" id="IPR041662">
    <property type="entry name" value="SusD-like_2"/>
</dbReference>
<organism evidence="2 3">
    <name type="scientific">Lutibacter aestuarii</name>
    <dbReference type="NCBI Taxonomy" id="861111"/>
    <lineage>
        <taxon>Bacteria</taxon>
        <taxon>Pseudomonadati</taxon>
        <taxon>Bacteroidota</taxon>
        <taxon>Flavobacteriia</taxon>
        <taxon>Flavobacteriales</taxon>
        <taxon>Flavobacteriaceae</taxon>
        <taxon>Lutibacter</taxon>
    </lineage>
</organism>